<dbReference type="GO" id="GO:0016787">
    <property type="term" value="F:hydrolase activity"/>
    <property type="evidence" value="ECO:0007669"/>
    <property type="project" value="UniProtKB-ARBA"/>
</dbReference>
<sequence length="434" mass="46429">MIDRRLVFAAMASVLLAACTPQPSVRGAAPPSPAAASPAQNAAADASAHTLLLISIDGLRADMLDRGITPHLSQLAREGVRARWMTPSYPSLTFPNHYTLVTGLRPDHHGIVHNSMRDPALGSFWLSKPEAVGDARWWGGQPLWVGAENAGLHAATWSWPGSEAAIQGVRPTQWRHYEEGIGLEARVDTVLGWLSDSGAARKRLVTLYFEHVDEAGHDHGPESREYADSVRAVDAAIGRLLAGMQRDGTRARTNIIVVSDHGMAEVAPGHAISVEDIAPATVATALTDGQVIGFAPMPGQQAAAEAALLGTHAQYDCWRKAELPAHWHYGSNPRIPPIVCQMHEGWDALFPDKLAKRPQQGMRGSHGFDPALPSMRAVFVAQGPDLARGKTLPGFDNVDVYALMTRLLGIAAAPNDGNPATLLPALRVPPDAAH</sequence>
<accession>A0AB34P6J6</accession>
<dbReference type="Proteomes" id="UP000029879">
    <property type="component" value="Unassembled WGS sequence"/>
</dbReference>
<dbReference type="RefSeq" id="WP_047695864.1">
    <property type="nucleotide sequence ID" value="NZ_KN265502.1"/>
</dbReference>
<protein>
    <submittedName>
        <fullName evidence="2">Phosphodiesterase</fullName>
    </submittedName>
</protein>
<dbReference type="PANTHER" id="PTHR10151">
    <property type="entry name" value="ECTONUCLEOTIDE PYROPHOSPHATASE/PHOSPHODIESTERASE"/>
    <property type="match status" value="1"/>
</dbReference>
<keyword evidence="1" id="KW-0732">Signal</keyword>
<name>A0AB34P6J6_9XANT</name>
<feature type="signal peptide" evidence="1">
    <location>
        <begin position="1"/>
        <end position="17"/>
    </location>
</feature>
<proteinExistence type="predicted"/>
<dbReference type="PANTHER" id="PTHR10151:SF120">
    <property type="entry name" value="BIS(5'-ADENOSYL)-TRIPHOSPHATASE"/>
    <property type="match status" value="1"/>
</dbReference>
<comment type="caution">
    <text evidence="2">The sequence shown here is derived from an EMBL/GenBank/DDBJ whole genome shotgun (WGS) entry which is preliminary data.</text>
</comment>
<dbReference type="Pfam" id="PF01663">
    <property type="entry name" value="Phosphodiest"/>
    <property type="match status" value="1"/>
</dbReference>
<organism evidence="2 3">
    <name type="scientific">Xanthomonas cannabis pv. phaseoli</name>
    <dbReference type="NCBI Taxonomy" id="1885902"/>
    <lineage>
        <taxon>Bacteria</taxon>
        <taxon>Pseudomonadati</taxon>
        <taxon>Pseudomonadota</taxon>
        <taxon>Gammaproteobacteria</taxon>
        <taxon>Lysobacterales</taxon>
        <taxon>Lysobacteraceae</taxon>
        <taxon>Xanthomonas</taxon>
    </lineage>
</organism>
<dbReference type="AlphaFoldDB" id="A0AB34P6J6"/>
<dbReference type="SUPFAM" id="SSF53649">
    <property type="entry name" value="Alkaline phosphatase-like"/>
    <property type="match status" value="1"/>
</dbReference>
<evidence type="ECO:0000256" key="1">
    <source>
        <dbReference type="SAM" id="SignalP"/>
    </source>
</evidence>
<reference evidence="2 3" key="1">
    <citation type="submission" date="2014-10" db="EMBL/GenBank/DDBJ databases">
        <title>Genome sequence of a Xanthomonas strain that is pathogenic on beans.</title>
        <authorList>
            <person name="Aritua V."/>
            <person name="Sapp M."/>
            <person name="Harrison J."/>
            <person name="Smith J."/>
            <person name="Studholme D."/>
        </authorList>
    </citation>
    <scope>NUCLEOTIDE SEQUENCE [LARGE SCALE GENOMIC DNA]</scope>
    <source>
        <strain evidence="2 3">Nyagatare</strain>
    </source>
</reference>
<gene>
    <name evidence="2" type="ORF">NC00_13575</name>
</gene>
<dbReference type="InterPro" id="IPR002591">
    <property type="entry name" value="Phosphodiest/P_Trfase"/>
</dbReference>
<dbReference type="InterPro" id="IPR017850">
    <property type="entry name" value="Alkaline_phosphatase_core_sf"/>
</dbReference>
<evidence type="ECO:0000313" key="3">
    <source>
        <dbReference type="Proteomes" id="UP000029879"/>
    </source>
</evidence>
<dbReference type="PROSITE" id="PS51257">
    <property type="entry name" value="PROKAR_LIPOPROTEIN"/>
    <property type="match status" value="1"/>
</dbReference>
<dbReference type="CDD" id="cd16018">
    <property type="entry name" value="Enpp"/>
    <property type="match status" value="1"/>
</dbReference>
<dbReference type="Gene3D" id="3.30.1360.180">
    <property type="match status" value="1"/>
</dbReference>
<evidence type="ECO:0000313" key="2">
    <source>
        <dbReference type="EMBL" id="KGK57239.1"/>
    </source>
</evidence>
<dbReference type="EMBL" id="JRQI01000051">
    <property type="protein sequence ID" value="KGK57239.1"/>
    <property type="molecule type" value="Genomic_DNA"/>
</dbReference>
<feature type="chain" id="PRO_5044253439" evidence="1">
    <location>
        <begin position="18"/>
        <end position="434"/>
    </location>
</feature>
<dbReference type="Gene3D" id="3.40.720.10">
    <property type="entry name" value="Alkaline Phosphatase, subunit A"/>
    <property type="match status" value="1"/>
</dbReference>